<evidence type="ECO:0000256" key="1">
    <source>
        <dbReference type="ARBA" id="ARBA00004741"/>
    </source>
</evidence>
<dbReference type="AlphaFoldDB" id="E1QNA5"/>
<dbReference type="STRING" id="572478.Vdis_0680"/>
<evidence type="ECO:0000256" key="2">
    <source>
        <dbReference type="ARBA" id="ARBA00013147"/>
    </source>
</evidence>
<keyword evidence="6" id="KW-0456">Lyase</keyword>
<sequence length="307" mass="34389">MGRLRDLLIKYGGVVRVTELMQSIHDPLLLRFVSELLINNDRIAYLGPEGSYSHEVAVQLFGKGAVLTPLRSISDVVRGVYQGDYGFGVIPIENNQAGVVGESMDALVRWNVYVNYAIDHRVTLCLVVNDGVELSEIREVYSHPHAINEALNFITRLNASISYTQSTSEALRLIKGHRHRAAIASRIGAELYGLKPLVCGIEDNPNYTRFLVISRHMNRSGDRTLAIFSVPNRPGSLFNALKPFAEFGINLSMIYSRPNRSSPWGYDFLLETECQLSDEECSRAFNELSRVAVYVKLLGSYPVSRIH</sequence>
<dbReference type="PANTHER" id="PTHR21022">
    <property type="entry name" value="PREPHENATE DEHYDRATASE P PROTEIN"/>
    <property type="match status" value="1"/>
</dbReference>
<dbReference type="GO" id="GO:0009094">
    <property type="term" value="P:L-phenylalanine biosynthetic process"/>
    <property type="evidence" value="ECO:0007669"/>
    <property type="project" value="UniProtKB-UniPathway"/>
</dbReference>
<dbReference type="RefSeq" id="WP_013335800.1">
    <property type="nucleotide sequence ID" value="NC_014537.1"/>
</dbReference>
<evidence type="ECO:0000313" key="10">
    <source>
        <dbReference type="Proteomes" id="UP000006681"/>
    </source>
</evidence>
<evidence type="ECO:0000256" key="5">
    <source>
        <dbReference type="ARBA" id="ARBA00023222"/>
    </source>
</evidence>
<keyword evidence="9" id="KW-0413">Isomerase</keyword>
<keyword evidence="3" id="KW-0028">Amino-acid biosynthesis</keyword>
<evidence type="ECO:0000313" key="9">
    <source>
        <dbReference type="EMBL" id="ADN50075.1"/>
    </source>
</evidence>
<dbReference type="HOGENOM" id="CLU_035008_0_2_2"/>
<dbReference type="eggNOG" id="arCOG00255">
    <property type="taxonomic scope" value="Archaea"/>
</dbReference>
<reference evidence="9 10" key="1">
    <citation type="journal article" date="2010" name="Stand. Genomic Sci.">
        <title>Complete genome sequence of Vulcanisaeta distributa type strain (IC-017).</title>
        <authorList>
            <person name="Mavromatis K."/>
            <person name="Sikorski J."/>
            <person name="Pabst E."/>
            <person name="Teshima H."/>
            <person name="Lapidus A."/>
            <person name="Lucas S."/>
            <person name="Nolan M."/>
            <person name="Glavina Del Rio T."/>
            <person name="Cheng J.F."/>
            <person name="Bruce D."/>
            <person name="Goodwin L."/>
            <person name="Pitluck S."/>
            <person name="Liolios K."/>
            <person name="Ivanova N."/>
            <person name="Mikhailova N."/>
            <person name="Pati A."/>
            <person name="Chen A."/>
            <person name="Palaniappan K."/>
            <person name="Land M."/>
            <person name="Hauser L."/>
            <person name="Chang Y.J."/>
            <person name="Jeffries C.D."/>
            <person name="Rohde M."/>
            <person name="Spring S."/>
            <person name="Goker M."/>
            <person name="Wirth R."/>
            <person name="Woyke T."/>
            <person name="Bristow J."/>
            <person name="Eisen J.A."/>
            <person name="Markowitz V."/>
            <person name="Hugenholtz P."/>
            <person name="Klenk H.P."/>
            <person name="Kyrpides N.C."/>
        </authorList>
    </citation>
    <scope>NUCLEOTIDE SEQUENCE [LARGE SCALE GENOMIC DNA]</scope>
    <source>
        <strain evidence="10">DSM 14429 / JCM 11212 / NBRC 100878 / IC-017</strain>
    </source>
</reference>
<dbReference type="GeneID" id="9751604"/>
<dbReference type="Pfam" id="PF01842">
    <property type="entry name" value="ACT"/>
    <property type="match status" value="1"/>
</dbReference>
<dbReference type="InterPro" id="IPR002912">
    <property type="entry name" value="ACT_dom"/>
</dbReference>
<dbReference type="PANTHER" id="PTHR21022:SF19">
    <property type="entry name" value="PREPHENATE DEHYDRATASE-RELATED"/>
    <property type="match status" value="1"/>
</dbReference>
<dbReference type="Proteomes" id="UP000006681">
    <property type="component" value="Chromosome"/>
</dbReference>
<dbReference type="KEGG" id="vdi:Vdis_0680"/>
<gene>
    <name evidence="9" type="ordered locus">Vdis_0680</name>
</gene>
<dbReference type="GO" id="GO:0005737">
    <property type="term" value="C:cytoplasm"/>
    <property type="evidence" value="ECO:0007669"/>
    <property type="project" value="TreeGrafter"/>
</dbReference>
<protein>
    <recommendedName>
        <fullName evidence="2">prephenate dehydratase</fullName>
        <ecNumber evidence="2">4.2.1.51</ecNumber>
    </recommendedName>
</protein>
<proteinExistence type="predicted"/>
<dbReference type="SUPFAM" id="SSF55021">
    <property type="entry name" value="ACT-like"/>
    <property type="match status" value="1"/>
</dbReference>
<evidence type="ECO:0000256" key="3">
    <source>
        <dbReference type="ARBA" id="ARBA00022605"/>
    </source>
</evidence>
<dbReference type="InterPro" id="IPR001086">
    <property type="entry name" value="Preph_deHydtase"/>
</dbReference>
<evidence type="ECO:0000259" key="7">
    <source>
        <dbReference type="PROSITE" id="PS51171"/>
    </source>
</evidence>
<feature type="domain" description="Prephenate dehydratase" evidence="7">
    <location>
        <begin position="42"/>
        <end position="215"/>
    </location>
</feature>
<dbReference type="SUPFAM" id="SSF53850">
    <property type="entry name" value="Periplasmic binding protein-like II"/>
    <property type="match status" value="1"/>
</dbReference>
<organism evidence="9 10">
    <name type="scientific">Vulcanisaeta distributa (strain DSM 14429 / JCM 11212 / NBRC 100878 / IC-017)</name>
    <dbReference type="NCBI Taxonomy" id="572478"/>
    <lineage>
        <taxon>Archaea</taxon>
        <taxon>Thermoproteota</taxon>
        <taxon>Thermoprotei</taxon>
        <taxon>Thermoproteales</taxon>
        <taxon>Thermoproteaceae</taxon>
        <taxon>Vulcanisaeta</taxon>
    </lineage>
</organism>
<comment type="pathway">
    <text evidence="1">Amino-acid biosynthesis; L-phenylalanine biosynthesis; phenylpyruvate from prephenate: step 1/1.</text>
</comment>
<dbReference type="GO" id="GO:0004664">
    <property type="term" value="F:prephenate dehydratase activity"/>
    <property type="evidence" value="ECO:0007669"/>
    <property type="project" value="UniProtKB-EC"/>
</dbReference>
<evidence type="ECO:0000256" key="4">
    <source>
        <dbReference type="ARBA" id="ARBA00023141"/>
    </source>
</evidence>
<dbReference type="Gene3D" id="3.30.70.260">
    <property type="match status" value="1"/>
</dbReference>
<dbReference type="CDD" id="cd04905">
    <property type="entry name" value="ACT_CM-PDT"/>
    <property type="match status" value="1"/>
</dbReference>
<reference evidence="10" key="2">
    <citation type="journal article" date="2010" name="Stand. Genomic Sci.">
        <title>Complete genome sequence of Vulcanisaeta distributa type strain (IC-017T).</title>
        <authorList>
            <person name="Mavromatis K."/>
            <person name="Sikorski J."/>
            <person name="Pabst E."/>
            <person name="Teshima H."/>
            <person name="Lapidus A."/>
            <person name="Lucas S."/>
            <person name="Nolan M."/>
            <person name="Glavina Del Rio T."/>
            <person name="Cheng J."/>
            <person name="Bruce D."/>
            <person name="Goodwin L."/>
            <person name="Pitluck S."/>
            <person name="Liolios K."/>
            <person name="Ivanova N."/>
            <person name="Mikhailova N."/>
            <person name="Pati A."/>
            <person name="Chen A."/>
            <person name="Palaniappan K."/>
            <person name="Land M."/>
            <person name="Hauser L."/>
            <person name="Chang Y."/>
            <person name="Jeffries C."/>
            <person name="Rohde M."/>
            <person name="Spring S."/>
            <person name="Goker M."/>
            <person name="Wirth R."/>
            <person name="Woyke T."/>
            <person name="Bristow J."/>
            <person name="Eisen J."/>
            <person name="Markowitz V."/>
            <person name="Hugenholtz P."/>
            <person name="Klenk H."/>
            <person name="Kyrpides N."/>
        </authorList>
    </citation>
    <scope>NUCLEOTIDE SEQUENCE [LARGE SCALE GENOMIC DNA]</scope>
    <source>
        <strain evidence="10">DSM 14429 / JCM 11212 / NBRC 100878 / IC-017</strain>
    </source>
</reference>
<dbReference type="UniPathway" id="UPA00121">
    <property type="reaction ID" value="UER00345"/>
</dbReference>
<dbReference type="CDD" id="cd13630">
    <property type="entry name" value="PBP2_PDT_1"/>
    <property type="match status" value="1"/>
</dbReference>
<keyword evidence="5" id="KW-0584">Phenylalanine biosynthesis</keyword>
<dbReference type="Gene3D" id="3.40.190.10">
    <property type="entry name" value="Periplasmic binding protein-like II"/>
    <property type="match status" value="2"/>
</dbReference>
<evidence type="ECO:0000259" key="8">
    <source>
        <dbReference type="PROSITE" id="PS51671"/>
    </source>
</evidence>
<dbReference type="InterPro" id="IPR045865">
    <property type="entry name" value="ACT-like_dom_sf"/>
</dbReference>
<keyword evidence="10" id="KW-1185">Reference proteome</keyword>
<keyword evidence="4" id="KW-0057">Aromatic amino acid biosynthesis</keyword>
<feature type="domain" description="ACT" evidence="8">
    <location>
        <begin position="225"/>
        <end position="302"/>
    </location>
</feature>
<dbReference type="EMBL" id="CP002100">
    <property type="protein sequence ID" value="ADN50075.1"/>
    <property type="molecule type" value="Genomic_DNA"/>
</dbReference>
<dbReference type="PIRSF" id="PIRSF001500">
    <property type="entry name" value="Chor_mut_pdt_Ppr"/>
    <property type="match status" value="1"/>
</dbReference>
<dbReference type="PROSITE" id="PS51671">
    <property type="entry name" value="ACT"/>
    <property type="match status" value="1"/>
</dbReference>
<dbReference type="GO" id="GO:0016853">
    <property type="term" value="F:isomerase activity"/>
    <property type="evidence" value="ECO:0007669"/>
    <property type="project" value="UniProtKB-KW"/>
</dbReference>
<dbReference type="EC" id="4.2.1.51" evidence="2"/>
<accession>E1QNA5</accession>
<dbReference type="Pfam" id="PF00800">
    <property type="entry name" value="PDT"/>
    <property type="match status" value="1"/>
</dbReference>
<dbReference type="InterPro" id="IPR008242">
    <property type="entry name" value="Chor_mutase/pphenate_deHydtase"/>
</dbReference>
<name>E1QNA5_VULDI</name>
<evidence type="ECO:0000256" key="6">
    <source>
        <dbReference type="ARBA" id="ARBA00023239"/>
    </source>
</evidence>
<dbReference type="PROSITE" id="PS51171">
    <property type="entry name" value="PREPHENATE_DEHYDR_3"/>
    <property type="match status" value="1"/>
</dbReference>